<protein>
    <recommendedName>
        <fullName evidence="3">Hpt domain-containing protein</fullName>
    </recommendedName>
</protein>
<accession>Q9A8X7</accession>
<gene>
    <name evidence="1" type="ordered locus">CC_1220</name>
</gene>
<dbReference type="PIR" id="F87400">
    <property type="entry name" value="F87400"/>
</dbReference>
<dbReference type="SMR" id="Q9A8X7"/>
<evidence type="ECO:0000313" key="1">
    <source>
        <dbReference type="EMBL" id="AAK23202.1"/>
    </source>
</evidence>
<dbReference type="PATRIC" id="fig|190650.5.peg.1245"/>
<dbReference type="Gene3D" id="1.20.120.160">
    <property type="entry name" value="HPT domain"/>
    <property type="match status" value="1"/>
</dbReference>
<name>Q9A8X7_CAUVC</name>
<keyword evidence="2" id="KW-1185">Reference proteome</keyword>
<reference evidence="1 2" key="1">
    <citation type="journal article" date="2001" name="Proc. Natl. Acad. Sci. U.S.A.">
        <title>Complete genome sequence of Caulobacter crescentus.</title>
        <authorList>
            <person name="Nierman W.C."/>
            <person name="Feldblyum T.V."/>
            <person name="Laub M.T."/>
            <person name="Paulsen I.T."/>
            <person name="Nelson K.E."/>
            <person name="Eisen J.A."/>
            <person name="Heidelberg J.F."/>
            <person name="Alley M.R."/>
            <person name="Ohta N."/>
            <person name="Maddock J.R."/>
            <person name="Potocka I."/>
            <person name="Nelson W.C."/>
            <person name="Newton A."/>
            <person name="Stephens C."/>
            <person name="Phadke N.D."/>
            <person name="Ely B."/>
            <person name="DeBoy R.T."/>
            <person name="Dodson R.J."/>
            <person name="Durkin A.S."/>
            <person name="Gwinn M.L."/>
            <person name="Haft D.H."/>
            <person name="Kolonay J.F."/>
            <person name="Smit J."/>
            <person name="Craven M.B."/>
            <person name="Khouri H."/>
            <person name="Shetty J."/>
            <person name="Berry K."/>
            <person name="Utterback T."/>
            <person name="Tran K."/>
            <person name="Wolf A."/>
            <person name="Vamathevan J."/>
            <person name="Ermolaeva M."/>
            <person name="White O."/>
            <person name="Salzberg S.L."/>
            <person name="Venter J.C."/>
            <person name="Shapiro L."/>
            <person name="Fraser C.M."/>
        </authorList>
    </citation>
    <scope>NUCLEOTIDE SEQUENCE [LARGE SCALE GENOMIC DNA]</scope>
    <source>
        <strain evidence="2">ATCC 19089 / CB15</strain>
    </source>
</reference>
<proteinExistence type="predicted"/>
<dbReference type="EMBL" id="AE005673">
    <property type="protein sequence ID" value="AAK23202.1"/>
    <property type="molecule type" value="Genomic_DNA"/>
</dbReference>
<dbReference type="GO" id="GO:0000160">
    <property type="term" value="P:phosphorelay signal transduction system"/>
    <property type="evidence" value="ECO:0007669"/>
    <property type="project" value="InterPro"/>
</dbReference>
<dbReference type="KEGG" id="ccr:CC_1220"/>
<dbReference type="DNASU" id="942941"/>
<dbReference type="EnsemblBacteria" id="AAK23202">
    <property type="protein sequence ID" value="AAK23202"/>
    <property type="gene ID" value="CC_1220"/>
</dbReference>
<sequence length="192" mass="20660">MGRTKTQVSCNVNACYVSRTQLVPPLGRRSVTEKTTAEVIQVPNMLKLKVGGRGGIDMAAIAKAEAALKSLSGNFGQWLNDEIVKLEAARQAVKTEGLNAQTVETLYLRAHDLKGLGATYDFPLITRLAASLCKLIDDPDTRLKAPMFLVDAHIDAIKACVRDDIKVDTHPVGKALSTELEARVAEYLGAAG</sequence>
<dbReference type="eggNOG" id="COG2198">
    <property type="taxonomic scope" value="Bacteria"/>
</dbReference>
<evidence type="ECO:0008006" key="3">
    <source>
        <dbReference type="Google" id="ProtNLM"/>
    </source>
</evidence>
<dbReference type="SUPFAM" id="SSF47226">
    <property type="entry name" value="Histidine-containing phosphotransfer domain, HPT domain"/>
    <property type="match status" value="1"/>
</dbReference>
<dbReference type="STRING" id="190650.CC_1220"/>
<dbReference type="Proteomes" id="UP000001816">
    <property type="component" value="Chromosome"/>
</dbReference>
<dbReference type="BioCyc" id="CAULO:CC1220-MONOMER"/>
<dbReference type="HOGENOM" id="CLU_121898_1_0_5"/>
<dbReference type="InterPro" id="IPR036641">
    <property type="entry name" value="HPT_dom_sf"/>
</dbReference>
<dbReference type="AlphaFoldDB" id="Q9A8X7"/>
<organism evidence="1 2">
    <name type="scientific">Caulobacter vibrioides (strain ATCC 19089 / CIP 103742 / CB 15)</name>
    <name type="common">Caulobacter crescentus</name>
    <dbReference type="NCBI Taxonomy" id="190650"/>
    <lineage>
        <taxon>Bacteria</taxon>
        <taxon>Pseudomonadati</taxon>
        <taxon>Pseudomonadota</taxon>
        <taxon>Alphaproteobacteria</taxon>
        <taxon>Caulobacterales</taxon>
        <taxon>Caulobacteraceae</taxon>
        <taxon>Caulobacter</taxon>
    </lineage>
</organism>
<evidence type="ECO:0000313" key="2">
    <source>
        <dbReference type="Proteomes" id="UP000001816"/>
    </source>
</evidence>